<dbReference type="AlphaFoldDB" id="A0A0K8P7T0"/>
<dbReference type="Pfam" id="PF00534">
    <property type="entry name" value="Glycos_transf_1"/>
    <property type="match status" value="1"/>
</dbReference>
<dbReference type="GO" id="GO:0016757">
    <property type="term" value="F:glycosyltransferase activity"/>
    <property type="evidence" value="ECO:0007669"/>
    <property type="project" value="InterPro"/>
</dbReference>
<reference evidence="2 3" key="2">
    <citation type="journal article" date="2016" name="Science">
        <title>A bacterium that degrades and assimilates poly(ethylene terephthalate).</title>
        <authorList>
            <person name="Yoshida S."/>
            <person name="Hiraga K."/>
            <person name="Takehana T."/>
            <person name="Taniguchi I."/>
            <person name="Yamaji H."/>
            <person name="Maeda Y."/>
            <person name="Toyohara K."/>
            <person name="Miyamoto K."/>
            <person name="Kimura Y."/>
            <person name="Oda K."/>
        </authorList>
    </citation>
    <scope>NUCLEOTIDE SEQUENCE [LARGE SCALE GENOMIC DNA]</scope>
    <source>
        <strain evidence="3">NBRC 110686 / TISTR 2288 / 201-F6</strain>
    </source>
</reference>
<accession>A0A0K8P7T0</accession>
<dbReference type="InterPro" id="IPR001296">
    <property type="entry name" value="Glyco_trans_1"/>
</dbReference>
<dbReference type="Gene3D" id="3.40.50.2000">
    <property type="entry name" value="Glycogen Phosphorylase B"/>
    <property type="match status" value="1"/>
</dbReference>
<evidence type="ECO:0000313" key="2">
    <source>
        <dbReference type="EMBL" id="GAP38672.1"/>
    </source>
</evidence>
<sequence>MRKLLFVDHAFHRTTRSSEFFVRILRRFFEVEILDIEPEEDATPLPDLSRLDHDLVVLWQMDYLAPAFIARGMRVVVVPMYDGSSSLPDVHWVWARQARFLCFSRRLHHRIERAGGRALRLRYYKPARAGAEHRAFDRLRVFLWQRRPEHGLNLALVERLFGSQLESVHVHDSADDRSLDTSPYLARQSPQYRLTRSSWFKNGKSYEDLLTQHNVFIAPRRSEGIGMGFLEAMAHGMLVVANADSTHDEYISNWVSGLLIDPDRSGPVHVLDQAPRIAHMAWKTCEIGYDEWMASIPGMIDFIRATPAPSLGPGLDAQALAEQLTKAYYAGIGAYVDFLLGNGRTLARLLGRDARAVRFGGDGQLLADQAQPRPASGLGYGSALPDEPPWLEQNRFRADVPGSDRYLASRHLKLDRRAAWLNGDGASFVFRMDPRHGSATTLALRYLAHPEGTAARYLLILNDTTVGEGRLEGPGGELLHRLDGLAPRIDNVLRLQLMPPDPASAGLRPAVGIAEFAFR</sequence>
<comment type="caution">
    <text evidence="2">The sequence shown here is derived from an EMBL/GenBank/DDBJ whole genome shotgun (WGS) entry which is preliminary data.</text>
</comment>
<proteinExistence type="predicted"/>
<feature type="domain" description="Glycosyl transferase family 1" evidence="1">
    <location>
        <begin position="200"/>
        <end position="263"/>
    </location>
</feature>
<gene>
    <name evidence="2" type="ORF">ISF6_5225</name>
</gene>
<dbReference type="STRING" id="1547922.ISF6_5225"/>
<keyword evidence="3" id="KW-1185">Reference proteome</keyword>
<dbReference type="Proteomes" id="UP000037660">
    <property type="component" value="Unassembled WGS sequence"/>
</dbReference>
<evidence type="ECO:0000313" key="3">
    <source>
        <dbReference type="Proteomes" id="UP000037660"/>
    </source>
</evidence>
<dbReference type="OrthoDB" id="9805661at2"/>
<dbReference type="SUPFAM" id="SSF53756">
    <property type="entry name" value="UDP-Glycosyltransferase/glycogen phosphorylase"/>
    <property type="match status" value="1"/>
</dbReference>
<dbReference type="EMBL" id="BBYR01000083">
    <property type="protein sequence ID" value="GAP38672.1"/>
    <property type="molecule type" value="Genomic_DNA"/>
</dbReference>
<protein>
    <recommendedName>
        <fullName evidence="1">Glycosyl transferase family 1 domain-containing protein</fullName>
    </recommendedName>
</protein>
<evidence type="ECO:0000259" key="1">
    <source>
        <dbReference type="Pfam" id="PF00534"/>
    </source>
</evidence>
<reference evidence="3" key="1">
    <citation type="submission" date="2015-07" db="EMBL/GenBank/DDBJ databases">
        <title>Discovery of a poly(ethylene terephthalate assimilation.</title>
        <authorList>
            <person name="Yoshida S."/>
            <person name="Hiraga K."/>
            <person name="Takehana T."/>
            <person name="Taniguchi I."/>
            <person name="Yamaji H."/>
            <person name="Maeda Y."/>
            <person name="Toyohara K."/>
            <person name="Miyamoto K."/>
            <person name="Kimura Y."/>
            <person name="Oda K."/>
        </authorList>
    </citation>
    <scope>NUCLEOTIDE SEQUENCE [LARGE SCALE GENOMIC DNA]</scope>
    <source>
        <strain evidence="3">NBRC 110686 / TISTR 2288 / 201-F6</strain>
    </source>
</reference>
<dbReference type="RefSeq" id="WP_054022524.1">
    <property type="nucleotide sequence ID" value="NZ_BBYR01000083.1"/>
</dbReference>
<name>A0A0K8P7T0_PISS1</name>
<organism evidence="2 3">
    <name type="scientific">Piscinibacter sakaiensis</name>
    <name type="common">Ideonella sakaiensis</name>
    <dbReference type="NCBI Taxonomy" id="1547922"/>
    <lineage>
        <taxon>Bacteria</taxon>
        <taxon>Pseudomonadati</taxon>
        <taxon>Pseudomonadota</taxon>
        <taxon>Betaproteobacteria</taxon>
        <taxon>Burkholderiales</taxon>
        <taxon>Sphaerotilaceae</taxon>
        <taxon>Piscinibacter</taxon>
    </lineage>
</organism>